<dbReference type="EC" id="3.1.26.4" evidence="2"/>
<reference evidence="5 6" key="1">
    <citation type="journal article" date="2020" name="G3 (Bethesda)">
        <title>Draft Genome of the Common Snapping Turtle, Chelydra serpentina, a Model for Phenotypic Plasticity in Reptiles.</title>
        <authorList>
            <person name="Das D."/>
            <person name="Singh S.K."/>
            <person name="Bierstedt J."/>
            <person name="Erickson A."/>
            <person name="Galli G.L.J."/>
            <person name="Crossley D.A. 2nd"/>
            <person name="Rhen T."/>
        </authorList>
    </citation>
    <scope>NUCLEOTIDE SEQUENCE [LARGE SCALE GENOMIC DNA]</scope>
    <source>
        <strain evidence="5">KW</strain>
    </source>
</reference>
<name>A0A8T1SVK9_CHESE</name>
<evidence type="ECO:0000259" key="3">
    <source>
        <dbReference type="Pfam" id="PF00078"/>
    </source>
</evidence>
<dbReference type="InterPro" id="IPR008919">
    <property type="entry name" value="Retrov_capsid_N"/>
</dbReference>
<evidence type="ECO:0000313" key="6">
    <source>
        <dbReference type="Proteomes" id="UP000765507"/>
    </source>
</evidence>
<dbReference type="GO" id="GO:0019068">
    <property type="term" value="P:virion assembly"/>
    <property type="evidence" value="ECO:0007669"/>
    <property type="project" value="InterPro"/>
</dbReference>
<evidence type="ECO:0000256" key="2">
    <source>
        <dbReference type="ARBA" id="ARBA00012180"/>
    </source>
</evidence>
<dbReference type="Gene3D" id="1.10.375.10">
    <property type="entry name" value="Human Immunodeficiency Virus Type 1 Capsid Protein"/>
    <property type="match status" value="1"/>
</dbReference>
<dbReference type="SUPFAM" id="SSF56672">
    <property type="entry name" value="DNA/RNA polymerases"/>
    <property type="match status" value="1"/>
</dbReference>
<gene>
    <name evidence="5" type="ORF">G0U57_020934</name>
</gene>
<sequence length="360" mass="41306">MVPIADPRWNPNEPQDQTRLTTYKELLLHGLRHSAVRHNNWAKPYELIQEPKESLVAFLQCIRDAIRQNTNANPDEQATEAIIKGIFTRRATPAIKRKLQKKEDLMGMTMAQILETANRAYSLREGEKEKRQVDTQSQEIFSFEWEDKRRVKKQLCWTVLAQGFKNSPTRFGQALARDLEEWDNEDKVLLLQYVDDLLIAAVGLTPCLKATVSLLNFVGCRGYRVARSKAQIALPEVQYLGFHIRQGERRLSNERKEAICQIPIPSNRKRLRAFLGMAGFCRIWIPEFGLWAKPLYECVKGADHDPFHWSSEANKAFKVLKSKLMEAPALGLPDLTKPFQLYVHERKGVALGVLTQLLGT</sequence>
<protein>
    <recommendedName>
        <fullName evidence="2">ribonuclease H</fullName>
        <ecNumber evidence="2">3.1.26.4</ecNumber>
    </recommendedName>
</protein>
<dbReference type="PANTHER" id="PTHR33064">
    <property type="entry name" value="POL PROTEIN"/>
    <property type="match status" value="1"/>
</dbReference>
<dbReference type="InterPro" id="IPR051320">
    <property type="entry name" value="Viral_Replic_Matur_Polypro"/>
</dbReference>
<organism evidence="5 6">
    <name type="scientific">Chelydra serpentina</name>
    <name type="common">Snapping turtle</name>
    <name type="synonym">Testudo serpentina</name>
    <dbReference type="NCBI Taxonomy" id="8475"/>
    <lineage>
        <taxon>Eukaryota</taxon>
        <taxon>Metazoa</taxon>
        <taxon>Chordata</taxon>
        <taxon>Craniata</taxon>
        <taxon>Vertebrata</taxon>
        <taxon>Euteleostomi</taxon>
        <taxon>Archelosauria</taxon>
        <taxon>Testudinata</taxon>
        <taxon>Testudines</taxon>
        <taxon>Cryptodira</taxon>
        <taxon>Durocryptodira</taxon>
        <taxon>Americhelydia</taxon>
        <taxon>Chelydroidea</taxon>
        <taxon>Chelydridae</taxon>
        <taxon>Chelydra</taxon>
    </lineage>
</organism>
<dbReference type="Gene3D" id="3.30.70.270">
    <property type="match status" value="2"/>
</dbReference>
<dbReference type="Pfam" id="PF02093">
    <property type="entry name" value="Gag_p30"/>
    <property type="match status" value="1"/>
</dbReference>
<dbReference type="InterPro" id="IPR043128">
    <property type="entry name" value="Rev_trsase/Diguanyl_cyclase"/>
</dbReference>
<dbReference type="PANTHER" id="PTHR33064:SF36">
    <property type="entry name" value="CCHC-TYPE DOMAIN-CONTAINING PROTEIN"/>
    <property type="match status" value="1"/>
</dbReference>
<keyword evidence="6" id="KW-1185">Reference proteome</keyword>
<dbReference type="Gene3D" id="3.10.20.370">
    <property type="match status" value="1"/>
</dbReference>
<comment type="caution">
    <text evidence="5">The sequence shown here is derived from an EMBL/GenBank/DDBJ whole genome shotgun (WGS) entry which is preliminary data.</text>
</comment>
<dbReference type="Gene3D" id="3.10.10.10">
    <property type="entry name" value="HIV Type 1 Reverse Transcriptase, subunit A, domain 1"/>
    <property type="match status" value="1"/>
</dbReference>
<dbReference type="Pfam" id="PF00078">
    <property type="entry name" value="RVT_1"/>
    <property type="match status" value="1"/>
</dbReference>
<dbReference type="InterPro" id="IPR003036">
    <property type="entry name" value="Gag_P30"/>
</dbReference>
<dbReference type="InterPro" id="IPR000477">
    <property type="entry name" value="RT_dom"/>
</dbReference>
<proteinExistence type="inferred from homology"/>
<dbReference type="GO" id="GO:0004523">
    <property type="term" value="F:RNA-DNA hybrid ribonuclease activity"/>
    <property type="evidence" value="ECO:0007669"/>
    <property type="project" value="UniProtKB-EC"/>
</dbReference>
<dbReference type="AlphaFoldDB" id="A0A8T1SVK9"/>
<accession>A0A8T1SVK9</accession>
<dbReference type="EMBL" id="JAHGAV010000090">
    <property type="protein sequence ID" value="KAG6932660.1"/>
    <property type="molecule type" value="Genomic_DNA"/>
</dbReference>
<feature type="domain" description="Reverse transcriptase" evidence="3">
    <location>
        <begin position="135"/>
        <end position="244"/>
    </location>
</feature>
<dbReference type="InterPro" id="IPR043502">
    <property type="entry name" value="DNA/RNA_pol_sf"/>
</dbReference>
<evidence type="ECO:0000256" key="1">
    <source>
        <dbReference type="ARBA" id="ARBA00010879"/>
    </source>
</evidence>
<dbReference type="Proteomes" id="UP000765507">
    <property type="component" value="Unassembled WGS sequence"/>
</dbReference>
<feature type="domain" description="Core shell protein Gag P30" evidence="4">
    <location>
        <begin position="2"/>
        <end position="121"/>
    </location>
</feature>
<evidence type="ECO:0000259" key="4">
    <source>
        <dbReference type="Pfam" id="PF02093"/>
    </source>
</evidence>
<evidence type="ECO:0000313" key="5">
    <source>
        <dbReference type="EMBL" id="KAG6932660.1"/>
    </source>
</evidence>
<dbReference type="OrthoDB" id="9950135at2759"/>
<dbReference type="FunFam" id="3.30.70.270:FF:000020">
    <property type="entry name" value="Transposon Tf2-6 polyprotein-like Protein"/>
    <property type="match status" value="1"/>
</dbReference>
<comment type="similarity">
    <text evidence="1">Belongs to the beta type-B retroviral polymerase family. HERV class-II K(HML-2) pol subfamily.</text>
</comment>